<reference evidence="2 3" key="1">
    <citation type="journal article" date="2015" name="J. Microbiol.">
        <title>Sphingosinicella ginsenosidimutans sp. nov., with ginsenoside converting activity.</title>
        <authorList>
            <person name="Kim J.K."/>
            <person name="Kang M.S."/>
            <person name="Park S.C."/>
            <person name="Kim K.M."/>
            <person name="Choi K."/>
            <person name="Yoon M.H."/>
            <person name="Im W.T."/>
        </authorList>
    </citation>
    <scope>NUCLEOTIDE SEQUENCE [LARGE SCALE GENOMIC DNA]</scope>
    <source>
        <strain evidence="2 3">BS-11</strain>
    </source>
</reference>
<dbReference type="Pfam" id="PF12705">
    <property type="entry name" value="PDDEXK_1"/>
    <property type="match status" value="1"/>
</dbReference>
<dbReference type="AlphaFoldDB" id="A0A5C6TWI6"/>
<gene>
    <name evidence="2" type="primary">addB</name>
    <name evidence="2" type="ORF">FRZ32_13615</name>
</gene>
<keyword evidence="3" id="KW-1185">Reference proteome</keyword>
<dbReference type="EMBL" id="VOQQ01000001">
    <property type="protein sequence ID" value="TXC64596.1"/>
    <property type="molecule type" value="Genomic_DNA"/>
</dbReference>
<dbReference type="OrthoDB" id="9780606at2"/>
<name>A0A5C6TWI6_9SPHN</name>
<dbReference type="NCBIfam" id="TIGR02786">
    <property type="entry name" value="addB_alphas"/>
    <property type="match status" value="1"/>
</dbReference>
<comment type="caution">
    <text evidence="2">The sequence shown here is derived from an EMBL/GenBank/DDBJ whole genome shotgun (WGS) entry which is preliminary data.</text>
</comment>
<dbReference type="InterPro" id="IPR038726">
    <property type="entry name" value="PDDEXK_AddAB-type"/>
</dbReference>
<dbReference type="Proteomes" id="UP000321249">
    <property type="component" value="Unassembled WGS sequence"/>
</dbReference>
<evidence type="ECO:0000259" key="1">
    <source>
        <dbReference type="Pfam" id="PF12705"/>
    </source>
</evidence>
<sequence length="966" mass="104916">MTPTVFTIPPHRAFADALAAGLMDRYGRTDTGLAQGVVLVPNNRAQRAIQDAFVRQAQRGLLLPRLVPIGDPELDERIGGALDPLDDAATAIPPAIAPMERLMLLGRLVARHHKGGAGEALRLAEDLARTLDQLIVEEVSLDRVARFGDALTPELSAHWQASLDQLRLILVEWPEILRARGRIDLAERRGRLLDALARRWRDTPPPGFVCAAGITTGAPAVARLLRVIARMPEGMVVLPALDLDMPADQWAALGPHDQEAKEGGPALRSIETHPQFHLKLLLDRMGVARAEVVRWRRAGGPSGPPARGRAVAHAMAPPAFTETWQRLKPRERRLTGVRALELADPAAEAQAIALALRAALEEPGRTAALVTPDRALARRVSAHLRRWGIEADDSAGRPLSQTPPGTLLLALASAAAERFAPVPLLALLKHPLVRAGEGRTAWLDGARQIDLALRGPRPAAGLDGLADHLDGSAAKWWHEVAPLLAPLEAAFEGTDFAALLAALREVASELCGDELWSGPAGRAAADLWAELEDAAPHGPERIEPVELPDLLDRLMAAVAVRPPYGQHPRLFIWGLIEARLQRTDLVILGGLNEGVWPALPAPDPWLAPRLRSELGLPSLERRIGLAAHDFAAALGAPQVLVTRARRDARSPAIASRFWLRLEAMTGGMTRAPLLAKWAAEIDRPAVYQPAGQPKPAPAERPKRISVTEVDRLKADPFAFYARRVLGLSALDAVDADPTAAWRGSEVHKVLEAWMKEDDCDPAKLHRRARALLSDARVHPFMRALWEPRLMEAIDFIADRVADDRAEGRRPIVAEVSGEIEIAGVHLRGVADRVDRLADGSLAIVDYKTGHPPKPKAVAAGYALQLGLVGLIAEHGGFAGIDGLASCFEYWSLARKGGKLGYVASAAGGRNGVDPVDFTRIAARHFTEAAERWLTGTEPFTAKLHPEYAPYGDYDQLMRLDEWYDRR</sequence>
<dbReference type="SUPFAM" id="SSF52540">
    <property type="entry name" value="P-loop containing nucleoside triphosphate hydrolases"/>
    <property type="match status" value="1"/>
</dbReference>
<feature type="domain" description="PD-(D/E)XK endonuclease-like" evidence="1">
    <location>
        <begin position="703"/>
        <end position="937"/>
    </location>
</feature>
<dbReference type="Gene3D" id="3.90.320.10">
    <property type="match status" value="1"/>
</dbReference>
<organism evidence="2 3">
    <name type="scientific">Allosphingosinicella ginsenosidimutans</name>
    <dbReference type="NCBI Taxonomy" id="1176539"/>
    <lineage>
        <taxon>Bacteria</taxon>
        <taxon>Pseudomonadati</taxon>
        <taxon>Pseudomonadota</taxon>
        <taxon>Alphaproteobacteria</taxon>
        <taxon>Sphingomonadales</taxon>
        <taxon>Sphingomonadaceae</taxon>
        <taxon>Allosphingosinicella</taxon>
    </lineage>
</organism>
<proteinExistence type="predicted"/>
<evidence type="ECO:0000313" key="2">
    <source>
        <dbReference type="EMBL" id="TXC64596.1"/>
    </source>
</evidence>
<dbReference type="InterPro" id="IPR014153">
    <property type="entry name" value="Ds_break_AddB"/>
</dbReference>
<dbReference type="InterPro" id="IPR011604">
    <property type="entry name" value="PDDEXK-like_dom_sf"/>
</dbReference>
<dbReference type="RefSeq" id="WP_147044019.1">
    <property type="nucleotide sequence ID" value="NZ_BAABIR010000001.1"/>
</dbReference>
<dbReference type="InterPro" id="IPR027417">
    <property type="entry name" value="P-loop_NTPase"/>
</dbReference>
<dbReference type="InterPro" id="IPR011335">
    <property type="entry name" value="Restrct_endonuc-II-like"/>
</dbReference>
<protein>
    <submittedName>
        <fullName evidence="2">Double-strand break repair protein AddB</fullName>
    </submittedName>
</protein>
<accession>A0A5C6TWI6</accession>
<evidence type="ECO:0000313" key="3">
    <source>
        <dbReference type="Proteomes" id="UP000321249"/>
    </source>
</evidence>
<dbReference type="SUPFAM" id="SSF52980">
    <property type="entry name" value="Restriction endonuclease-like"/>
    <property type="match status" value="1"/>
</dbReference>